<gene>
    <name evidence="8" type="ORF">CLN94_06310</name>
</gene>
<evidence type="ECO:0000256" key="7">
    <source>
        <dbReference type="SAM" id="Phobius"/>
    </source>
</evidence>
<comment type="caution">
    <text evidence="8">The sequence shown here is derived from an EMBL/GenBank/DDBJ whole genome shotgun (WGS) entry which is preliminary data.</text>
</comment>
<feature type="transmembrane region" description="Helical" evidence="7">
    <location>
        <begin position="102"/>
        <end position="130"/>
    </location>
</feature>
<organism evidence="8 9">
    <name type="scientific">Pseudothioclava arenosa</name>
    <dbReference type="NCBI Taxonomy" id="1795308"/>
    <lineage>
        <taxon>Bacteria</taxon>
        <taxon>Pseudomonadati</taxon>
        <taxon>Pseudomonadota</taxon>
        <taxon>Alphaproteobacteria</taxon>
        <taxon>Rhodobacterales</taxon>
        <taxon>Paracoccaceae</taxon>
        <taxon>Pseudothioclava</taxon>
    </lineage>
</organism>
<keyword evidence="5 7" id="KW-1133">Transmembrane helix</keyword>
<dbReference type="RefSeq" id="WP_096432322.1">
    <property type="nucleotide sequence ID" value="NZ_NTJD01000004.1"/>
</dbReference>
<sequence length="215" mass="23202">MDDMGRNRTELSVPTARDAGLTGCTSCGRVWPMGTEHCGRCGARLRPVDRSALQAVWAWWAAGLICYIPANLYPMLRTATLGHEQTNTILGGVIELFAHHNYLVAAIVFIASVLIPVSKFIAIAYLALAVGNEQRAGGHRHLLLYEIVEFIGRWSMIDVFVVAILSALVQLGAVAAIHPGPAAVSFALSVALTMLSAQSFDPRLIWRGPARTEGP</sequence>
<dbReference type="Proteomes" id="UP000243507">
    <property type="component" value="Unassembled WGS sequence"/>
</dbReference>
<evidence type="ECO:0000256" key="2">
    <source>
        <dbReference type="ARBA" id="ARBA00022475"/>
    </source>
</evidence>
<name>A0A2A4CNA3_9RHOB</name>
<evidence type="ECO:0000256" key="6">
    <source>
        <dbReference type="ARBA" id="ARBA00023136"/>
    </source>
</evidence>
<comment type="subcellular location">
    <subcellularLocation>
        <location evidence="1">Cell inner membrane</location>
    </subcellularLocation>
</comment>
<evidence type="ECO:0000256" key="1">
    <source>
        <dbReference type="ARBA" id="ARBA00004533"/>
    </source>
</evidence>
<evidence type="ECO:0000256" key="5">
    <source>
        <dbReference type="ARBA" id="ARBA00022989"/>
    </source>
</evidence>
<dbReference type="PANTHER" id="PTHR30462:SF3">
    <property type="entry name" value="INTERMEMBRANE TRANSPORT PROTEIN PQIA"/>
    <property type="match status" value="1"/>
</dbReference>
<keyword evidence="2" id="KW-1003">Cell membrane</keyword>
<reference evidence="8 9" key="1">
    <citation type="submission" date="2017-09" db="EMBL/GenBank/DDBJ databases">
        <title>A multilocus sequence analysis scheme for characterization of bacteria in the genus Thioclava.</title>
        <authorList>
            <person name="Liu Y."/>
            <person name="Shao Z."/>
        </authorList>
    </citation>
    <scope>NUCLEOTIDE SEQUENCE [LARGE SCALE GENOMIC DNA]</scope>
    <source>
        <strain evidence="8 9">CAU 1312</strain>
    </source>
</reference>
<feature type="transmembrane region" description="Helical" evidence="7">
    <location>
        <begin position="175"/>
        <end position="197"/>
    </location>
</feature>
<keyword evidence="9" id="KW-1185">Reference proteome</keyword>
<dbReference type="PANTHER" id="PTHR30462">
    <property type="entry name" value="INTERMEMBRANE TRANSPORT PROTEIN PQIB-RELATED"/>
    <property type="match status" value="1"/>
</dbReference>
<proteinExistence type="predicted"/>
<dbReference type="InterPro" id="IPR051800">
    <property type="entry name" value="PqiA-PqiB_transport"/>
</dbReference>
<dbReference type="OrthoDB" id="9800207at2"/>
<feature type="transmembrane region" description="Helical" evidence="7">
    <location>
        <begin position="52"/>
        <end position="70"/>
    </location>
</feature>
<accession>A0A2A4CNA3</accession>
<feature type="transmembrane region" description="Helical" evidence="7">
    <location>
        <begin position="142"/>
        <end position="169"/>
    </location>
</feature>
<dbReference type="InterPro" id="IPR007498">
    <property type="entry name" value="PqiA-like"/>
</dbReference>
<evidence type="ECO:0000313" key="8">
    <source>
        <dbReference type="EMBL" id="PCD76721.1"/>
    </source>
</evidence>
<dbReference type="EMBL" id="NTJD01000004">
    <property type="protein sequence ID" value="PCD76721.1"/>
    <property type="molecule type" value="Genomic_DNA"/>
</dbReference>
<evidence type="ECO:0000256" key="3">
    <source>
        <dbReference type="ARBA" id="ARBA00022519"/>
    </source>
</evidence>
<protein>
    <submittedName>
        <fullName evidence="8">Paraquat-inducible membrane protein A</fullName>
    </submittedName>
</protein>
<dbReference type="Pfam" id="PF04403">
    <property type="entry name" value="PqiA"/>
    <property type="match status" value="1"/>
</dbReference>
<dbReference type="GO" id="GO:0005886">
    <property type="term" value="C:plasma membrane"/>
    <property type="evidence" value="ECO:0007669"/>
    <property type="project" value="UniProtKB-SubCell"/>
</dbReference>
<keyword evidence="4 7" id="KW-0812">Transmembrane</keyword>
<evidence type="ECO:0000256" key="4">
    <source>
        <dbReference type="ARBA" id="ARBA00022692"/>
    </source>
</evidence>
<evidence type="ECO:0000313" key="9">
    <source>
        <dbReference type="Proteomes" id="UP000243507"/>
    </source>
</evidence>
<dbReference type="AlphaFoldDB" id="A0A2A4CNA3"/>
<keyword evidence="3" id="KW-0997">Cell inner membrane</keyword>
<keyword evidence="6 7" id="KW-0472">Membrane</keyword>